<dbReference type="Proteomes" id="UP000179243">
    <property type="component" value="Unassembled WGS sequence"/>
</dbReference>
<evidence type="ECO:0000256" key="1">
    <source>
        <dbReference type="SAM" id="Phobius"/>
    </source>
</evidence>
<feature type="transmembrane region" description="Helical" evidence="1">
    <location>
        <begin position="12"/>
        <end position="33"/>
    </location>
</feature>
<feature type="domain" description="Mce/MlaD" evidence="2">
    <location>
        <begin position="41"/>
        <end position="120"/>
    </location>
</feature>
<dbReference type="Pfam" id="PF02470">
    <property type="entry name" value="MlaD"/>
    <property type="match status" value="1"/>
</dbReference>
<gene>
    <name evidence="3" type="ORF">A2519_06595</name>
</gene>
<proteinExistence type="predicted"/>
<dbReference type="EMBL" id="MFYX01000101">
    <property type="protein sequence ID" value="OGK02830.1"/>
    <property type="molecule type" value="Genomic_DNA"/>
</dbReference>
<keyword evidence="1" id="KW-0812">Transmembrane</keyword>
<evidence type="ECO:0000313" key="4">
    <source>
        <dbReference type="Proteomes" id="UP000179243"/>
    </source>
</evidence>
<comment type="caution">
    <text evidence="3">The sequence shown here is derived from an EMBL/GenBank/DDBJ whole genome shotgun (WGS) entry which is preliminary data.</text>
</comment>
<sequence>MARIHVVYKEYFVGGFLIFATLALLTLIFATLVKNNLFVDQYQLHTVFQDKSDMNVGAKVKISGITVGQVSEISFNSENKIEVVMQIKISYQYLIRNNSVATIIQERFPISDRIIAISPGTKDYPMLEDGMTVNAKEMLSLDIILQQTLNAFSDLTVIIDKIKKGEGTLGALVQKDDLYRQLDAVVAEALPLLRHGNKLIAQLNDITGKVNGVMDSVPAVMTTAEGTLGQVGSFLASANGLIDSLNVITGKISALLDKMPVVVNQGQGLMQNTNDLMNGVKKIWPISSKIKQESEDPPIFIDKE</sequence>
<reference evidence="3 4" key="1">
    <citation type="journal article" date="2016" name="Nat. Commun.">
        <title>Thousands of microbial genomes shed light on interconnected biogeochemical processes in an aquifer system.</title>
        <authorList>
            <person name="Anantharaman K."/>
            <person name="Brown C.T."/>
            <person name="Hug L.A."/>
            <person name="Sharon I."/>
            <person name="Castelle C.J."/>
            <person name="Probst A.J."/>
            <person name="Thomas B.C."/>
            <person name="Singh A."/>
            <person name="Wilkins M.J."/>
            <person name="Karaoz U."/>
            <person name="Brodie E.L."/>
            <person name="Williams K.H."/>
            <person name="Hubbard S.S."/>
            <person name="Banfield J.F."/>
        </authorList>
    </citation>
    <scope>NUCLEOTIDE SEQUENCE [LARGE SCALE GENOMIC DNA]</scope>
</reference>
<keyword evidence="1" id="KW-0472">Membrane</keyword>
<organism evidence="3 4">
    <name type="scientific">Candidatus Raymondbacteria bacterium RIFOXYD12_FULL_49_13</name>
    <dbReference type="NCBI Taxonomy" id="1817890"/>
    <lineage>
        <taxon>Bacteria</taxon>
        <taxon>Raymondiibacteriota</taxon>
    </lineage>
</organism>
<accession>A0A1F7F834</accession>
<name>A0A1F7F834_UNCRA</name>
<dbReference type="InterPro" id="IPR052336">
    <property type="entry name" value="MlaD_Phospholipid_Transporter"/>
</dbReference>
<keyword evidence="1" id="KW-1133">Transmembrane helix</keyword>
<protein>
    <recommendedName>
        <fullName evidence="2">Mce/MlaD domain-containing protein</fullName>
    </recommendedName>
</protein>
<evidence type="ECO:0000259" key="2">
    <source>
        <dbReference type="Pfam" id="PF02470"/>
    </source>
</evidence>
<evidence type="ECO:0000313" key="3">
    <source>
        <dbReference type="EMBL" id="OGK02830.1"/>
    </source>
</evidence>
<dbReference type="PANTHER" id="PTHR33371">
    <property type="entry name" value="INTERMEMBRANE PHOSPHOLIPID TRANSPORT SYSTEM BINDING PROTEIN MLAD-RELATED"/>
    <property type="match status" value="1"/>
</dbReference>
<dbReference type="AlphaFoldDB" id="A0A1F7F834"/>
<dbReference type="InterPro" id="IPR003399">
    <property type="entry name" value="Mce/MlaD"/>
</dbReference>
<dbReference type="PANTHER" id="PTHR33371:SF4">
    <property type="entry name" value="INTERMEMBRANE PHOSPHOLIPID TRANSPORT SYSTEM BINDING PROTEIN MLAD"/>
    <property type="match status" value="1"/>
</dbReference>